<name>A0ABS5U5Y9_9BACT</name>
<protein>
    <submittedName>
        <fullName evidence="1">Plasmid replication initiation factor</fullName>
    </submittedName>
</protein>
<dbReference type="Proteomes" id="UP000784128">
    <property type="component" value="Unassembled WGS sequence"/>
</dbReference>
<reference evidence="1 2" key="1">
    <citation type="submission" date="2021-05" db="EMBL/GenBank/DDBJ databases">
        <title>The draft genome of Geobacter chapellei DSM 13688.</title>
        <authorList>
            <person name="Xu Z."/>
            <person name="Masuda Y."/>
            <person name="Itoh H."/>
            <person name="Senoo K."/>
        </authorList>
    </citation>
    <scope>NUCLEOTIDE SEQUENCE [LARGE SCALE GENOMIC DNA]</scope>
    <source>
        <strain evidence="1 2">DSM 13688</strain>
    </source>
</reference>
<keyword evidence="1" id="KW-0648">Protein biosynthesis</keyword>
<gene>
    <name evidence="1" type="ORF">KJB30_04720</name>
</gene>
<comment type="caution">
    <text evidence="1">The sequence shown here is derived from an EMBL/GenBank/DDBJ whole genome shotgun (WGS) entry which is preliminary data.</text>
</comment>
<evidence type="ECO:0000313" key="2">
    <source>
        <dbReference type="Proteomes" id="UP000784128"/>
    </source>
</evidence>
<proteinExistence type="predicted"/>
<dbReference type="EMBL" id="JAHDYS010000003">
    <property type="protein sequence ID" value="MBT1071075.1"/>
    <property type="molecule type" value="Genomic_DNA"/>
</dbReference>
<keyword evidence="2" id="KW-1185">Reference proteome</keyword>
<organism evidence="1 2">
    <name type="scientific">Pelotalea chapellei</name>
    <dbReference type="NCBI Taxonomy" id="44671"/>
    <lineage>
        <taxon>Bacteria</taxon>
        <taxon>Pseudomonadati</taxon>
        <taxon>Thermodesulfobacteriota</taxon>
        <taxon>Desulfuromonadia</taxon>
        <taxon>Geobacterales</taxon>
        <taxon>Geobacteraceae</taxon>
        <taxon>Pelotalea</taxon>
    </lineage>
</organism>
<dbReference type="GO" id="GO:0003743">
    <property type="term" value="F:translation initiation factor activity"/>
    <property type="evidence" value="ECO:0007669"/>
    <property type="project" value="UniProtKB-KW"/>
</dbReference>
<keyword evidence="1" id="KW-0396">Initiation factor</keyword>
<sequence length="381" mass="43596">MASSVTRHAQNPPAENFQFLLCGFDSLDLGLFVKWETNWEEICSSLESKKQTAQNQKGITDTTDIGREFLHLPSGKPPNYRFHLQFLEYHLYLASSKEYGTSPNVYVSINSSALWHLKIGCLLELLEFDLANFGGTIERVQPSRVDLCADFRLDAPLSFPFLETHRTARSRKTETFMDGTTLETFYCGAPGAPMRLRIYDKGKEICKSNKLWFAALWNTDDLTGIWRVEYQIRRSVLRQFRVKDLDGLLEMLGSIWQYLTSEWFSLRIPDNDKAERRTVHPWWQAVQGCGALLGDNIGIKRIYASDDVQSIKEILPHVFGRMITIAALSGVKERTKSIHHLCKLLFDSTDDDKFNAKYQEKLIKLGYRGTLGGAEDDSLPF</sequence>
<accession>A0ABS5U5Y9</accession>
<evidence type="ECO:0000313" key="1">
    <source>
        <dbReference type="EMBL" id="MBT1071075.1"/>
    </source>
</evidence>